<evidence type="ECO:0000313" key="5">
    <source>
        <dbReference type="Proteomes" id="UP000199250"/>
    </source>
</evidence>
<protein>
    <submittedName>
        <fullName evidence="4">DDE domain-containing protein</fullName>
    </submittedName>
</protein>
<feature type="domain" description="DDE" evidence="2">
    <location>
        <begin position="1"/>
        <end position="67"/>
    </location>
</feature>
<sequence length="82" mass="9374">MRKLLRMHGRPRVSVTDKLGSDAAANMKMGLNLEHHQHKGLNNRAENSHQSPRVLEEVMRRFKSARNRSERHVPNPSQLGNG</sequence>
<dbReference type="Proteomes" id="UP000199250">
    <property type="component" value="Unassembled WGS sequence"/>
</dbReference>
<dbReference type="InterPro" id="IPR052183">
    <property type="entry name" value="IS_Transposase"/>
</dbReference>
<evidence type="ECO:0000313" key="3">
    <source>
        <dbReference type="EMBL" id="SEJ39300.1"/>
    </source>
</evidence>
<dbReference type="RefSeq" id="WP_208599343.1">
    <property type="nucleotide sequence ID" value="NZ_FNYQ01000090.1"/>
</dbReference>
<evidence type="ECO:0000259" key="2">
    <source>
        <dbReference type="Pfam" id="PF13610"/>
    </source>
</evidence>
<dbReference type="Pfam" id="PF13610">
    <property type="entry name" value="DDE_Tnp_IS240"/>
    <property type="match status" value="1"/>
</dbReference>
<feature type="region of interest" description="Disordered" evidence="1">
    <location>
        <begin position="37"/>
        <end position="82"/>
    </location>
</feature>
<organism evidence="4 6">
    <name type="scientific">Azotobacter beijerinckii</name>
    <dbReference type="NCBI Taxonomy" id="170623"/>
    <lineage>
        <taxon>Bacteria</taxon>
        <taxon>Pseudomonadati</taxon>
        <taxon>Pseudomonadota</taxon>
        <taxon>Gammaproteobacteria</taxon>
        <taxon>Pseudomonadales</taxon>
        <taxon>Pseudomonadaceae</taxon>
        <taxon>Azotobacter</taxon>
    </lineage>
</organism>
<proteinExistence type="predicted"/>
<reference evidence="5 6" key="1">
    <citation type="submission" date="2016-10" db="EMBL/GenBank/DDBJ databases">
        <authorList>
            <person name="de Groot N.N."/>
        </authorList>
    </citation>
    <scope>NUCLEOTIDE SEQUENCE [LARGE SCALE GENOMIC DNA]</scope>
    <source>
        <strain evidence="3 5">DSM 373</strain>
        <strain evidence="4 6">DSM 378</strain>
    </source>
</reference>
<dbReference type="EMBL" id="FNYQ01000090">
    <property type="protein sequence ID" value="SEJ39300.1"/>
    <property type="molecule type" value="Genomic_DNA"/>
</dbReference>
<accession>A0A1H9Q4J3</accession>
<evidence type="ECO:0000313" key="4">
    <source>
        <dbReference type="EMBL" id="SER54773.1"/>
    </source>
</evidence>
<evidence type="ECO:0000313" key="6">
    <source>
        <dbReference type="Proteomes" id="UP000199267"/>
    </source>
</evidence>
<dbReference type="PANTHER" id="PTHR35528">
    <property type="entry name" value="BLL1675 PROTEIN"/>
    <property type="match status" value="1"/>
</dbReference>
<dbReference type="Proteomes" id="UP000199267">
    <property type="component" value="Unassembled WGS sequence"/>
</dbReference>
<dbReference type="AlphaFoldDB" id="A0A1H9Q4J3"/>
<name>A0A1H9Q4J3_9GAMM</name>
<evidence type="ECO:0000256" key="1">
    <source>
        <dbReference type="SAM" id="MobiDB-lite"/>
    </source>
</evidence>
<dbReference type="EMBL" id="FOFJ01000060">
    <property type="protein sequence ID" value="SER54773.1"/>
    <property type="molecule type" value="Genomic_DNA"/>
</dbReference>
<dbReference type="InterPro" id="IPR032874">
    <property type="entry name" value="DDE_dom"/>
</dbReference>
<gene>
    <name evidence="3" type="ORF">SAMN04244572_03787</name>
    <name evidence="4" type="ORF">SAMN04244573_03832</name>
</gene>
<dbReference type="PANTHER" id="PTHR35528:SF3">
    <property type="entry name" value="BLL1675 PROTEIN"/>
    <property type="match status" value="1"/>
</dbReference>